<evidence type="ECO:0008006" key="3">
    <source>
        <dbReference type="Google" id="ProtNLM"/>
    </source>
</evidence>
<evidence type="ECO:0000313" key="2">
    <source>
        <dbReference type="EMBL" id="QBK85220.1"/>
    </source>
</evidence>
<protein>
    <recommendedName>
        <fullName evidence="3">Transmembrane protein</fullName>
    </recommendedName>
</protein>
<sequence>MSKVEKLIFSDNFLLKRKTTTKMTSTFIFKFIGQISIGAIAGAVMAVGIVGTIIFGYSVVKTRFFGEKTVDKNFTTYKSNALGAEYSITLKN</sequence>
<name>A0A481YQH6_9VIRU</name>
<keyword evidence="1" id="KW-1133">Transmembrane helix</keyword>
<accession>A0A481YQH6</accession>
<proteinExistence type="predicted"/>
<evidence type="ECO:0000256" key="1">
    <source>
        <dbReference type="SAM" id="Phobius"/>
    </source>
</evidence>
<keyword evidence="1" id="KW-0812">Transmembrane</keyword>
<organism evidence="2">
    <name type="scientific">Iridovirus LCIVAC01</name>
    <dbReference type="NCBI Taxonomy" id="2506607"/>
    <lineage>
        <taxon>Viruses</taxon>
        <taxon>Varidnaviria</taxon>
        <taxon>Bamfordvirae</taxon>
        <taxon>Nucleocytoviricota</taxon>
        <taxon>Megaviricetes</taxon>
        <taxon>Pimascovirales</taxon>
        <taxon>Pimascovirales incertae sedis</taxon>
        <taxon>Iridoviridae</taxon>
    </lineage>
</organism>
<feature type="transmembrane region" description="Helical" evidence="1">
    <location>
        <begin position="31"/>
        <end position="60"/>
    </location>
</feature>
<dbReference type="EMBL" id="MK500309">
    <property type="protein sequence ID" value="QBK85220.1"/>
    <property type="molecule type" value="Genomic_DNA"/>
</dbReference>
<gene>
    <name evidence="2" type="ORF">LCIVAC01_00290</name>
</gene>
<reference evidence="2" key="1">
    <citation type="journal article" date="2019" name="MBio">
        <title>Virus Genomes from Deep Sea Sediments Expand the Ocean Megavirome and Support Independent Origins of Viral Gigantism.</title>
        <authorList>
            <person name="Backstrom D."/>
            <person name="Yutin N."/>
            <person name="Jorgensen S.L."/>
            <person name="Dharamshi J."/>
            <person name="Homa F."/>
            <person name="Zaremba-Niedwiedzka K."/>
            <person name="Spang A."/>
            <person name="Wolf Y.I."/>
            <person name="Koonin E.V."/>
            <person name="Ettema T.J."/>
        </authorList>
    </citation>
    <scope>NUCLEOTIDE SEQUENCE</scope>
</reference>
<keyword evidence="1" id="KW-0472">Membrane</keyword>